<feature type="region of interest" description="Disordered" evidence="1">
    <location>
        <begin position="62"/>
        <end position="112"/>
    </location>
</feature>
<evidence type="ECO:0000313" key="3">
    <source>
        <dbReference type="Proteomes" id="UP000765509"/>
    </source>
</evidence>
<organism evidence="2 3">
    <name type="scientific">Austropuccinia psidii MF-1</name>
    <dbReference type="NCBI Taxonomy" id="1389203"/>
    <lineage>
        <taxon>Eukaryota</taxon>
        <taxon>Fungi</taxon>
        <taxon>Dikarya</taxon>
        <taxon>Basidiomycota</taxon>
        <taxon>Pucciniomycotina</taxon>
        <taxon>Pucciniomycetes</taxon>
        <taxon>Pucciniales</taxon>
        <taxon>Sphaerophragmiaceae</taxon>
        <taxon>Austropuccinia</taxon>
    </lineage>
</organism>
<dbReference type="EMBL" id="AVOT02009321">
    <property type="protein sequence ID" value="MBW0487871.1"/>
    <property type="molecule type" value="Genomic_DNA"/>
</dbReference>
<evidence type="ECO:0000256" key="1">
    <source>
        <dbReference type="SAM" id="MobiDB-lite"/>
    </source>
</evidence>
<sequence length="112" mass="12622">MKKHKIQNEPLPNIHHFMQQYVTINTTQQVFSMISLTTNLIVPIVSSPPQSITPQFLLREHPNDLPSLDTPCNPPPSIVSKSHESDVLPIITGEEQSHQVIVPHEETPNHNP</sequence>
<reference evidence="2" key="1">
    <citation type="submission" date="2021-03" db="EMBL/GenBank/DDBJ databases">
        <title>Draft genome sequence of rust myrtle Austropuccinia psidii MF-1, a brazilian biotype.</title>
        <authorList>
            <person name="Quecine M.C."/>
            <person name="Pachon D.M.R."/>
            <person name="Bonatelli M.L."/>
            <person name="Correr F.H."/>
            <person name="Franceschini L.M."/>
            <person name="Leite T.F."/>
            <person name="Margarido G.R.A."/>
            <person name="Almeida C.A."/>
            <person name="Ferrarezi J.A."/>
            <person name="Labate C.A."/>
        </authorList>
    </citation>
    <scope>NUCLEOTIDE SEQUENCE</scope>
    <source>
        <strain evidence="2">MF-1</strain>
    </source>
</reference>
<dbReference type="Proteomes" id="UP000765509">
    <property type="component" value="Unassembled WGS sequence"/>
</dbReference>
<comment type="caution">
    <text evidence="2">The sequence shown here is derived from an EMBL/GenBank/DDBJ whole genome shotgun (WGS) entry which is preliminary data.</text>
</comment>
<feature type="compositionally biased region" description="Basic and acidic residues" evidence="1">
    <location>
        <begin position="103"/>
        <end position="112"/>
    </location>
</feature>
<evidence type="ECO:0000313" key="2">
    <source>
        <dbReference type="EMBL" id="MBW0487871.1"/>
    </source>
</evidence>
<protein>
    <submittedName>
        <fullName evidence="2">Uncharacterized protein</fullName>
    </submittedName>
</protein>
<dbReference type="AlphaFoldDB" id="A0A9Q3H1K6"/>
<gene>
    <name evidence="2" type="ORF">O181_027586</name>
</gene>
<proteinExistence type="predicted"/>
<accession>A0A9Q3H1K6</accession>
<keyword evidence="3" id="KW-1185">Reference proteome</keyword>
<name>A0A9Q3H1K6_9BASI</name>